<dbReference type="GO" id="GO:0009298">
    <property type="term" value="P:GDP-mannose biosynthetic process"/>
    <property type="evidence" value="ECO:0007669"/>
    <property type="project" value="UniProtKB-UniPathway"/>
</dbReference>
<keyword evidence="6" id="KW-0963">Cytoplasm</keyword>
<keyword evidence="7" id="KW-0479">Metal-binding</keyword>
<dbReference type="InterPro" id="IPR036412">
    <property type="entry name" value="HAD-like_sf"/>
</dbReference>
<name>A0A6C0K1F1_9ZZZZ</name>
<dbReference type="GO" id="GO:0005829">
    <property type="term" value="C:cytosol"/>
    <property type="evidence" value="ECO:0007669"/>
    <property type="project" value="TreeGrafter"/>
</dbReference>
<dbReference type="InterPro" id="IPR006379">
    <property type="entry name" value="HAD-SF_hydro_IIB"/>
</dbReference>
<dbReference type="GO" id="GO:0004615">
    <property type="term" value="F:phosphomannomutase activity"/>
    <property type="evidence" value="ECO:0007669"/>
    <property type="project" value="UniProtKB-EC"/>
</dbReference>
<dbReference type="Gene3D" id="3.30.1240.20">
    <property type="match status" value="1"/>
</dbReference>
<organism evidence="10">
    <name type="scientific">viral metagenome</name>
    <dbReference type="NCBI Taxonomy" id="1070528"/>
    <lineage>
        <taxon>unclassified sequences</taxon>
        <taxon>metagenomes</taxon>
        <taxon>organismal metagenomes</taxon>
    </lineage>
</organism>
<comment type="pathway">
    <text evidence="2">Nucleotide-sugar biosynthesis; GDP-alpha-D-mannose biosynthesis; alpha-D-mannose 1-phosphate from D-fructose 6-phosphate: step 2/2.</text>
</comment>
<proteinExistence type="inferred from homology"/>
<evidence type="ECO:0000256" key="9">
    <source>
        <dbReference type="ARBA" id="ARBA00023235"/>
    </source>
</evidence>
<dbReference type="EC" id="5.4.2.8" evidence="5"/>
<protein>
    <recommendedName>
        <fullName evidence="5">phosphomannomutase</fullName>
        <ecNumber evidence="5">5.4.2.8</ecNumber>
    </recommendedName>
</protein>
<comment type="subcellular location">
    <subcellularLocation>
        <location evidence="1">Cytoplasm</location>
    </subcellularLocation>
</comment>
<dbReference type="InterPro" id="IPR023214">
    <property type="entry name" value="HAD_sf"/>
</dbReference>
<dbReference type="EMBL" id="MN740791">
    <property type="protein sequence ID" value="QHU11885.1"/>
    <property type="molecule type" value="Genomic_DNA"/>
</dbReference>
<evidence type="ECO:0000256" key="6">
    <source>
        <dbReference type="ARBA" id="ARBA00022490"/>
    </source>
</evidence>
<reference evidence="10" key="1">
    <citation type="journal article" date="2020" name="Nature">
        <title>Giant virus diversity and host interactions through global metagenomics.</title>
        <authorList>
            <person name="Schulz F."/>
            <person name="Roux S."/>
            <person name="Paez-Espino D."/>
            <person name="Jungbluth S."/>
            <person name="Walsh D.A."/>
            <person name="Denef V.J."/>
            <person name="McMahon K.D."/>
            <person name="Konstantinidis K.T."/>
            <person name="Eloe-Fadrosh E.A."/>
            <person name="Kyrpides N.C."/>
            <person name="Woyke T."/>
        </authorList>
    </citation>
    <scope>NUCLEOTIDE SEQUENCE</scope>
    <source>
        <strain evidence="10">GVMAG-S-1101169-75</strain>
    </source>
</reference>
<dbReference type="PANTHER" id="PTHR10466">
    <property type="entry name" value="PHOSPHOMANNOMUTASE"/>
    <property type="match status" value="1"/>
</dbReference>
<dbReference type="GO" id="GO:0006487">
    <property type="term" value="P:protein N-linked glycosylation"/>
    <property type="evidence" value="ECO:0007669"/>
    <property type="project" value="TreeGrafter"/>
</dbReference>
<evidence type="ECO:0000256" key="7">
    <source>
        <dbReference type="ARBA" id="ARBA00022723"/>
    </source>
</evidence>
<evidence type="ECO:0000256" key="5">
    <source>
        <dbReference type="ARBA" id="ARBA00012730"/>
    </source>
</evidence>
<dbReference type="SUPFAM" id="SSF56784">
    <property type="entry name" value="HAD-like"/>
    <property type="match status" value="1"/>
</dbReference>
<dbReference type="Gene3D" id="3.40.50.1000">
    <property type="entry name" value="HAD superfamily/HAD-like"/>
    <property type="match status" value="1"/>
</dbReference>
<evidence type="ECO:0000256" key="2">
    <source>
        <dbReference type="ARBA" id="ARBA00004699"/>
    </source>
</evidence>
<dbReference type="GO" id="GO:0046872">
    <property type="term" value="F:metal ion binding"/>
    <property type="evidence" value="ECO:0007669"/>
    <property type="project" value="UniProtKB-KW"/>
</dbReference>
<accession>A0A6C0K1F1</accession>
<evidence type="ECO:0000256" key="1">
    <source>
        <dbReference type="ARBA" id="ARBA00004496"/>
    </source>
</evidence>
<sequence length="257" mass="29043">MVLGKKLFLFDVDNTLAHSGEKISDCMLEELQQLKEKGYELGIVGGGTHSKILDQLGDGAYLFRHIFSECGCVYYRDGSLHQSKDLRSDHPRARAVIDTLIKKALGILAETPYPLGGHMIDVRTGIVYISCVGMTATKAERRCFLEHHLSYREYLMERLRAFLLEKNREEKEIEIRKGGSVGIALFPRGWDKSQIIAMLPSLETYQEIWYFGDSTGPDGNDESLLRHPGVTHPRVVQNPEDTFSQINSILTQKAIDE</sequence>
<comment type="similarity">
    <text evidence="3">Belongs to the eukaryotic PMM family.</text>
</comment>
<dbReference type="NCBIfam" id="TIGR01484">
    <property type="entry name" value="HAD-SF-IIB"/>
    <property type="match status" value="1"/>
</dbReference>
<comment type="subunit">
    <text evidence="4">Homodimer.</text>
</comment>
<dbReference type="InterPro" id="IPR005002">
    <property type="entry name" value="PMM"/>
</dbReference>
<dbReference type="UniPathway" id="UPA00126">
    <property type="reaction ID" value="UER00424"/>
</dbReference>
<dbReference type="PANTHER" id="PTHR10466:SF0">
    <property type="entry name" value="PHOSPHOMANNOMUTASE"/>
    <property type="match status" value="1"/>
</dbReference>
<dbReference type="Pfam" id="PF03332">
    <property type="entry name" value="PMM"/>
    <property type="match status" value="1"/>
</dbReference>
<dbReference type="InterPro" id="IPR043169">
    <property type="entry name" value="PMM_cap"/>
</dbReference>
<dbReference type="GO" id="GO:0006013">
    <property type="term" value="P:mannose metabolic process"/>
    <property type="evidence" value="ECO:0007669"/>
    <property type="project" value="TreeGrafter"/>
</dbReference>
<dbReference type="AlphaFoldDB" id="A0A6C0K1F1"/>
<evidence type="ECO:0000256" key="4">
    <source>
        <dbReference type="ARBA" id="ARBA00011738"/>
    </source>
</evidence>
<evidence type="ECO:0000313" key="10">
    <source>
        <dbReference type="EMBL" id="QHU11885.1"/>
    </source>
</evidence>
<evidence type="ECO:0000256" key="8">
    <source>
        <dbReference type="ARBA" id="ARBA00022842"/>
    </source>
</evidence>
<keyword evidence="8" id="KW-0460">Magnesium</keyword>
<keyword evidence="9" id="KW-0413">Isomerase</keyword>
<evidence type="ECO:0000256" key="3">
    <source>
        <dbReference type="ARBA" id="ARBA00009736"/>
    </source>
</evidence>